<dbReference type="Proteomes" id="UP000584405">
    <property type="component" value="Unassembled WGS sequence"/>
</dbReference>
<evidence type="ECO:0000313" key="1">
    <source>
        <dbReference type="EMBL" id="MBA0161184.1"/>
    </source>
</evidence>
<dbReference type="SUPFAM" id="SSF48452">
    <property type="entry name" value="TPR-like"/>
    <property type="match status" value="1"/>
</dbReference>
<sequence>MKKNKELVEAFHQGLSCFFEKNIPHPCSLDLHFINDYYFEEYFSHVAQALYSLKFHDNGNRVYSNLNIYCLEKNRIPYLQSFVERFNSHFSINSNDSFISIFDIATDISYLSDLIRDNGNAANIILDSEKLTGEWSVVSDDLDGFKNVFTQLVKNISWFDDYINGKEIYLSCHSSINPDLEMEKFEVFFEPLSKLAILNVYNHGEKDKNINNTLFQAKDYLRENNIVKAKEVIEECSWIDDKAFIFLQVFDEFNSLNNMLYTPHLVDLITKIDLDIDFSVGAAIKIARICTNADCYPVARKILNKISDELITQEQIEEAIIISDESSFSEMKEKLLEILMVNYPDSLLIIRMRIQKALKEERYSDAAELFSKYYNSSNYDKSGFLLRFDNWVKNGGKDVLSFLSNENHSEMEGDNFINNILVKWLIKRKCYSDSISLMKNMMKIVHGNTFVNNSRLIFDAWFLNENGMKDKSVEDGLIDLLELVISTLSDKDVNPSVRENFINSFGWESSGISGRALLVLVARRKFLSEPIIITTKDGEGNIKMTPDEFELILEKCLVWISTASNVNLGRDVIPQDVFLQEKEGYLSFLNQLQTVSIAFANSFNNDQDLVMVNSFIFIANSAAQHAGGCTIDLDIIKNVGSVLCQLGQVQIARDLAEQALQLAGEDKHRQLHSWLAAAEIYQRQGNNHSAIIYMNAALVFRGLTISEYFIYSNIIIRIFREIGMLELAYQSISVSRSIFKMYDMELYEKNKTVYDFLFLTINYIDFKKNHASDNVFFSSLIHQMGEIAKREIVAKGNIAPILTLSLQILDYASNKNICVDSEIKILIEELSEEKELFLTPEKLLAKFKGFYEKSDVNSLFELYKLNVASRYASDRAYDDHNLHFYASVFLRKNVSSNVQDNIFAIEMLADHSISINNSLRNTVPTLRYTTIDEPMVLAQEYATRNNVNVFLLGLNDAKKAILVCCQPGSRVEVITTGWSFNYQNFVTWKELYPYEYGFYDARENPNLFYDTINFIEFEFKINTTSVFIFDIMLQSIVTNLIINDSGFLGAKVPVYSSPSIAWLQNIEHSSNLTNGKLVSWISTADSEGYTLKTMADTFTQENGVFEKWGVMHSGGNYLPEGFERSELVIVAAHGGVTESLRQFRSISDEGNLRVNYSSFAKKLSQCGVVILFVCNSGRFDHHPDAVTTVGLTKQLIDEGCEAVVSSPWPLDAIMTLKWLPFFMDKWMNGDTLSESVFYANSEIAKAYSYDSSNCLALTIFGNGNRRYQNS</sequence>
<proteinExistence type="predicted"/>
<organism evidence="1 2">
    <name type="scientific">Pectobacterium versatile</name>
    <dbReference type="NCBI Taxonomy" id="2488639"/>
    <lineage>
        <taxon>Bacteria</taxon>
        <taxon>Pseudomonadati</taxon>
        <taxon>Pseudomonadota</taxon>
        <taxon>Gammaproteobacteria</taxon>
        <taxon>Enterobacterales</taxon>
        <taxon>Pectobacteriaceae</taxon>
        <taxon>Pectobacterium</taxon>
    </lineage>
</organism>
<accession>A0AAW3RYX1</accession>
<dbReference type="RefSeq" id="WP_180790600.1">
    <property type="nucleotide sequence ID" value="NZ_JACDRT010000023.1"/>
</dbReference>
<reference evidence="1 2" key="1">
    <citation type="submission" date="2020-07" db="EMBL/GenBank/DDBJ databases">
        <title>Updated taxonomy of Pectobacterium genus in the CIRM-CFBP bacterial collection: when new species reveal old endemic population.</title>
        <authorList>
            <person name="Pedron J."/>
            <person name="Barny M.A."/>
            <person name="Portier P."/>
        </authorList>
    </citation>
    <scope>NUCLEOTIDE SEQUENCE [LARGE SCALE GENOMIC DNA]</scope>
    <source>
        <strain evidence="1 2">CFBP5669</strain>
    </source>
</reference>
<dbReference type="AlphaFoldDB" id="A0AAW3RYX1"/>
<evidence type="ECO:0000313" key="2">
    <source>
        <dbReference type="Proteomes" id="UP000584405"/>
    </source>
</evidence>
<comment type="caution">
    <text evidence="1">The sequence shown here is derived from an EMBL/GenBank/DDBJ whole genome shotgun (WGS) entry which is preliminary data.</text>
</comment>
<protein>
    <submittedName>
        <fullName evidence="1">Tetratricopeptide repeat protein</fullName>
    </submittedName>
</protein>
<name>A0AAW3RYX1_9GAMM</name>
<dbReference type="Gene3D" id="1.25.40.10">
    <property type="entry name" value="Tetratricopeptide repeat domain"/>
    <property type="match status" value="1"/>
</dbReference>
<gene>
    <name evidence="1" type="ORF">H0253_20360</name>
</gene>
<dbReference type="EMBL" id="JACDRT010000023">
    <property type="protein sequence ID" value="MBA0161184.1"/>
    <property type="molecule type" value="Genomic_DNA"/>
</dbReference>
<dbReference type="InterPro" id="IPR011990">
    <property type="entry name" value="TPR-like_helical_dom_sf"/>
</dbReference>